<reference evidence="5 6" key="1">
    <citation type="submission" date="2021-01" db="EMBL/GenBank/DDBJ databases">
        <title>Genomic Encyclopedia of Type Strains, Phase IV (KMG-IV): sequencing the most valuable type-strain genomes for metagenomic binning, comparative biology and taxonomic classification.</title>
        <authorList>
            <person name="Goeker M."/>
        </authorList>
    </citation>
    <scope>NUCLEOTIDE SEQUENCE [LARGE SCALE GENOMIC DNA]</scope>
    <source>
        <strain evidence="5 6">DSM 105453</strain>
    </source>
</reference>
<dbReference type="Pfam" id="PF22725">
    <property type="entry name" value="GFO_IDH_MocA_C3"/>
    <property type="match status" value="1"/>
</dbReference>
<dbReference type="InterPro" id="IPR036291">
    <property type="entry name" value="NAD(P)-bd_dom_sf"/>
</dbReference>
<dbReference type="SUPFAM" id="SSF55347">
    <property type="entry name" value="Glyceraldehyde-3-phosphate dehydrogenase-like, C-terminal domain"/>
    <property type="match status" value="1"/>
</dbReference>
<keyword evidence="6" id="KW-1185">Reference proteome</keyword>
<evidence type="ECO:0000313" key="6">
    <source>
        <dbReference type="Proteomes" id="UP000823485"/>
    </source>
</evidence>
<feature type="domain" description="Gfo/Idh/MocA-like oxidoreductase N-terminal" evidence="3">
    <location>
        <begin position="5"/>
        <end position="119"/>
    </location>
</feature>
<evidence type="ECO:0000259" key="4">
    <source>
        <dbReference type="Pfam" id="PF22725"/>
    </source>
</evidence>
<dbReference type="InterPro" id="IPR050984">
    <property type="entry name" value="Gfo/Idh/MocA_domain"/>
</dbReference>
<dbReference type="SUPFAM" id="SSF51735">
    <property type="entry name" value="NAD(P)-binding Rossmann-fold domains"/>
    <property type="match status" value="1"/>
</dbReference>
<dbReference type="PANTHER" id="PTHR22604:SF105">
    <property type="entry name" value="TRANS-1,2-DIHYDROBENZENE-1,2-DIOL DEHYDROGENASE"/>
    <property type="match status" value="1"/>
</dbReference>
<organism evidence="5 6">
    <name type="scientific">Siminovitchia thermophila</name>
    <dbReference type="NCBI Taxonomy" id="1245522"/>
    <lineage>
        <taxon>Bacteria</taxon>
        <taxon>Bacillati</taxon>
        <taxon>Bacillota</taxon>
        <taxon>Bacilli</taxon>
        <taxon>Bacillales</taxon>
        <taxon>Bacillaceae</taxon>
        <taxon>Siminovitchia</taxon>
    </lineage>
</organism>
<feature type="domain" description="GFO/IDH/MocA-like oxidoreductase" evidence="4">
    <location>
        <begin position="128"/>
        <end position="244"/>
    </location>
</feature>
<dbReference type="PANTHER" id="PTHR22604">
    <property type="entry name" value="OXIDOREDUCTASES"/>
    <property type="match status" value="1"/>
</dbReference>
<comment type="similarity">
    <text evidence="1">Belongs to the Gfo/Idh/MocA family.</text>
</comment>
<name>A0ABS2R8X1_9BACI</name>
<keyword evidence="2" id="KW-0560">Oxidoreductase</keyword>
<comment type="caution">
    <text evidence="5">The sequence shown here is derived from an EMBL/GenBank/DDBJ whole genome shotgun (WGS) entry which is preliminary data.</text>
</comment>
<dbReference type="Gene3D" id="3.40.50.720">
    <property type="entry name" value="NAD(P)-binding Rossmann-like Domain"/>
    <property type="match status" value="1"/>
</dbReference>
<protein>
    <submittedName>
        <fullName evidence="5">Dehydrogenase</fullName>
    </submittedName>
</protein>
<dbReference type="InterPro" id="IPR055170">
    <property type="entry name" value="GFO_IDH_MocA-like_dom"/>
</dbReference>
<proteinExistence type="inferred from homology"/>
<evidence type="ECO:0000256" key="1">
    <source>
        <dbReference type="ARBA" id="ARBA00010928"/>
    </source>
</evidence>
<gene>
    <name evidence="5" type="ORF">JOC94_003107</name>
</gene>
<evidence type="ECO:0000313" key="5">
    <source>
        <dbReference type="EMBL" id="MBM7716096.1"/>
    </source>
</evidence>
<dbReference type="RefSeq" id="WP_205179772.1">
    <property type="nucleotide sequence ID" value="NZ_JAFBFH010000022.1"/>
</dbReference>
<dbReference type="Proteomes" id="UP000823485">
    <property type="component" value="Unassembled WGS sequence"/>
</dbReference>
<dbReference type="InterPro" id="IPR000683">
    <property type="entry name" value="Gfo/Idh/MocA-like_OxRdtase_N"/>
</dbReference>
<dbReference type="EMBL" id="JAFBFH010000022">
    <property type="protein sequence ID" value="MBM7716096.1"/>
    <property type="molecule type" value="Genomic_DNA"/>
</dbReference>
<dbReference type="Pfam" id="PF01408">
    <property type="entry name" value="GFO_IDH_MocA"/>
    <property type="match status" value="1"/>
</dbReference>
<sequence>MNRVKWGILGAANIAYDQVVPAIRRSGMGDVIAVASKSKEKAKRFHVSNVYDSYEELLRDDQVDAVYIPLPNALHKEWAVKAMSAQKHVLVEKPATISEDDMQEMCEAAQQNHVIFMEAFMYQFHSQHQYVKELMGSGVIGDYRYVKAHFSFFLEDREDIRFNRELGGGALWDVGCYGIHAVTQIVGMQPTHISMIGKVDPEHQVDTTSVCFLQDDSNRCAEVSASFEGSFIDRYEIFGEKGAIIVESAFRPDVSKDGSGIVKLLDLNGHEIQRKSFEDDQYVKQVNHFQECVIHNKTPIYNESDSLKIVKYLESAYKSMRNASKVIEI</sequence>
<dbReference type="Gene3D" id="3.30.360.10">
    <property type="entry name" value="Dihydrodipicolinate Reductase, domain 2"/>
    <property type="match status" value="1"/>
</dbReference>
<evidence type="ECO:0000259" key="3">
    <source>
        <dbReference type="Pfam" id="PF01408"/>
    </source>
</evidence>
<evidence type="ECO:0000256" key="2">
    <source>
        <dbReference type="ARBA" id="ARBA00023002"/>
    </source>
</evidence>
<accession>A0ABS2R8X1</accession>